<protein>
    <submittedName>
        <fullName evidence="2">Uncharacterized protein</fullName>
    </submittedName>
</protein>
<feature type="region of interest" description="Disordered" evidence="1">
    <location>
        <begin position="31"/>
        <end position="82"/>
    </location>
</feature>
<evidence type="ECO:0000256" key="1">
    <source>
        <dbReference type="SAM" id="MobiDB-lite"/>
    </source>
</evidence>
<evidence type="ECO:0000313" key="2">
    <source>
        <dbReference type="EMBL" id="CAK9192385.1"/>
    </source>
</evidence>
<proteinExistence type="predicted"/>
<accession>A0ABP0TCP6</accession>
<dbReference type="EMBL" id="OZ019893">
    <property type="protein sequence ID" value="CAK9192385.1"/>
    <property type="molecule type" value="Genomic_DNA"/>
</dbReference>
<organism evidence="2 3">
    <name type="scientific">Sphagnum troendelagicum</name>
    <dbReference type="NCBI Taxonomy" id="128251"/>
    <lineage>
        <taxon>Eukaryota</taxon>
        <taxon>Viridiplantae</taxon>
        <taxon>Streptophyta</taxon>
        <taxon>Embryophyta</taxon>
        <taxon>Bryophyta</taxon>
        <taxon>Sphagnophytina</taxon>
        <taxon>Sphagnopsida</taxon>
        <taxon>Sphagnales</taxon>
        <taxon>Sphagnaceae</taxon>
        <taxon>Sphagnum</taxon>
    </lineage>
</organism>
<feature type="compositionally biased region" description="Basic and acidic residues" evidence="1">
    <location>
        <begin position="66"/>
        <end position="82"/>
    </location>
</feature>
<keyword evidence="3" id="KW-1185">Reference proteome</keyword>
<sequence>MSPGEGAAGRLPGTHSLGSARLQILSSSRLRKSTHMRRLHHDDSLPVSHRLHLPTLAIEQAAKTRRSGDSLPETRGRPTLHD</sequence>
<dbReference type="Proteomes" id="UP001497512">
    <property type="component" value="Chromosome 1"/>
</dbReference>
<gene>
    <name evidence="2" type="ORF">CSSPTR1EN2_LOCUS1864</name>
</gene>
<feature type="region of interest" description="Disordered" evidence="1">
    <location>
        <begin position="1"/>
        <end position="20"/>
    </location>
</feature>
<evidence type="ECO:0000313" key="3">
    <source>
        <dbReference type="Proteomes" id="UP001497512"/>
    </source>
</evidence>
<name>A0ABP0TCP6_9BRYO</name>
<reference evidence="2 3" key="1">
    <citation type="submission" date="2024-02" db="EMBL/GenBank/DDBJ databases">
        <authorList>
            <consortium name="ELIXIR-Norway"/>
            <consortium name="Elixir Norway"/>
        </authorList>
    </citation>
    <scope>NUCLEOTIDE SEQUENCE [LARGE SCALE GENOMIC DNA]</scope>
</reference>